<keyword evidence="1" id="KW-0812">Transmembrane</keyword>
<accession>A0A1C6T5P4</accession>
<evidence type="ECO:0000256" key="1">
    <source>
        <dbReference type="SAM" id="Phobius"/>
    </source>
</evidence>
<dbReference type="Proteomes" id="UP000198959">
    <property type="component" value="Unassembled WGS sequence"/>
</dbReference>
<protein>
    <submittedName>
        <fullName evidence="2">Uncharacterized protein</fullName>
    </submittedName>
</protein>
<dbReference type="RefSeq" id="WP_141725368.1">
    <property type="nucleotide sequence ID" value="NZ_FMHW01000002.1"/>
</dbReference>
<feature type="transmembrane region" description="Helical" evidence="1">
    <location>
        <begin position="6"/>
        <end position="23"/>
    </location>
</feature>
<proteinExistence type="predicted"/>
<keyword evidence="1" id="KW-0472">Membrane</keyword>
<keyword evidence="3" id="KW-1185">Reference proteome</keyword>
<sequence length="127" mass="13582">MNDLWDLPYPTIVLVGLVVAIVLRRRLGAAAGAAITGFAILVVGYGAELWWAIFLEEWSRTSVRDHSEGGLPKITAYPPGLVAAALGLTLAHAGGMALLVLSVLRGRSDQRPTAELRGLILRELPTE</sequence>
<feature type="transmembrane region" description="Helical" evidence="1">
    <location>
        <begin position="30"/>
        <end position="53"/>
    </location>
</feature>
<gene>
    <name evidence="2" type="ORF">GA0074692_4470</name>
</gene>
<reference evidence="3" key="1">
    <citation type="submission" date="2016-06" db="EMBL/GenBank/DDBJ databases">
        <authorList>
            <person name="Varghese N."/>
            <person name="Submissions Spin"/>
        </authorList>
    </citation>
    <scope>NUCLEOTIDE SEQUENCE [LARGE SCALE GENOMIC DNA]</scope>
    <source>
        <strain evidence="3">DSM 43817</strain>
    </source>
</reference>
<dbReference type="EMBL" id="FMHW01000002">
    <property type="protein sequence ID" value="SCL36853.1"/>
    <property type="molecule type" value="Genomic_DNA"/>
</dbReference>
<evidence type="ECO:0000313" key="3">
    <source>
        <dbReference type="Proteomes" id="UP000198959"/>
    </source>
</evidence>
<organism evidence="2 3">
    <name type="scientific">Micromonospora pallida</name>
    <dbReference type="NCBI Taxonomy" id="145854"/>
    <lineage>
        <taxon>Bacteria</taxon>
        <taxon>Bacillati</taxon>
        <taxon>Actinomycetota</taxon>
        <taxon>Actinomycetes</taxon>
        <taxon>Micromonosporales</taxon>
        <taxon>Micromonosporaceae</taxon>
        <taxon>Micromonospora</taxon>
    </lineage>
</organism>
<evidence type="ECO:0000313" key="2">
    <source>
        <dbReference type="EMBL" id="SCL36853.1"/>
    </source>
</evidence>
<dbReference type="AlphaFoldDB" id="A0A1C6T5P4"/>
<keyword evidence="1" id="KW-1133">Transmembrane helix</keyword>
<name>A0A1C6T5P4_9ACTN</name>
<feature type="transmembrane region" description="Helical" evidence="1">
    <location>
        <begin position="81"/>
        <end position="104"/>
    </location>
</feature>